<keyword evidence="3" id="KW-1185">Reference proteome</keyword>
<feature type="compositionally biased region" description="Gly residues" evidence="1">
    <location>
        <begin position="51"/>
        <end position="64"/>
    </location>
</feature>
<dbReference type="RefSeq" id="WP_189579749.1">
    <property type="nucleotide sequence ID" value="NZ_BMYF01000006.1"/>
</dbReference>
<evidence type="ECO:0000256" key="1">
    <source>
        <dbReference type="SAM" id="MobiDB-lite"/>
    </source>
</evidence>
<comment type="caution">
    <text evidence="2">The sequence shown here is derived from an EMBL/GenBank/DDBJ whole genome shotgun (WGS) entry which is preliminary data.</text>
</comment>
<gene>
    <name evidence="2" type="ORF">GCM10008106_13330</name>
</gene>
<organism evidence="2 3">
    <name type="scientific">Mongoliitalea lutea</name>
    <dbReference type="NCBI Taxonomy" id="849756"/>
    <lineage>
        <taxon>Bacteria</taxon>
        <taxon>Pseudomonadati</taxon>
        <taxon>Bacteroidota</taxon>
        <taxon>Cytophagia</taxon>
        <taxon>Cytophagales</taxon>
        <taxon>Cyclobacteriaceae</taxon>
        <taxon>Mongoliitalea</taxon>
    </lineage>
</organism>
<sequence>MSCIPYSNWHCYGTVYPSEDPSELPAYEITCINVIDYICIPSTATPPGPGGNPISGGGGSGSGDPNGNPNQTIPCEPLHEDCIPFPGDELTPDFPDEQIIKDPSFEDTTADCIYEKLKSIDGFKELASKFEGLGTEFDVVLKIGATLNPTANGQAWWRGPFEPIEITFNEAKMNRSALEVARTIIHEMIHAELYRALNTQNPTNSDLSFKETFEDYTRQFIGDNDSHHNYMADYWVDRMADILERIHPQLGYSELNNFSSSWAYPSGIPKDFYKALAWDGLKYKNVRGWKNKTTVEKDEINFHIEKAKYGTNSCN</sequence>
<dbReference type="EMBL" id="BMYF01000006">
    <property type="protein sequence ID" value="GHB33538.1"/>
    <property type="molecule type" value="Genomic_DNA"/>
</dbReference>
<dbReference type="Proteomes" id="UP000642809">
    <property type="component" value="Unassembled WGS sequence"/>
</dbReference>
<name>A0A8J3CY60_9BACT</name>
<evidence type="ECO:0000313" key="3">
    <source>
        <dbReference type="Proteomes" id="UP000642809"/>
    </source>
</evidence>
<reference evidence="2" key="2">
    <citation type="submission" date="2020-09" db="EMBL/GenBank/DDBJ databases">
        <authorList>
            <person name="Sun Q."/>
            <person name="Kim S."/>
        </authorList>
    </citation>
    <scope>NUCLEOTIDE SEQUENCE</scope>
    <source>
        <strain evidence="2">KCTC 23224</strain>
    </source>
</reference>
<reference evidence="2" key="1">
    <citation type="journal article" date="2014" name="Int. J. Syst. Evol. Microbiol.">
        <title>Complete genome sequence of Corynebacterium casei LMG S-19264T (=DSM 44701T), isolated from a smear-ripened cheese.</title>
        <authorList>
            <consortium name="US DOE Joint Genome Institute (JGI-PGF)"/>
            <person name="Walter F."/>
            <person name="Albersmeier A."/>
            <person name="Kalinowski J."/>
            <person name="Ruckert C."/>
        </authorList>
    </citation>
    <scope>NUCLEOTIDE SEQUENCE</scope>
    <source>
        <strain evidence="2">KCTC 23224</strain>
    </source>
</reference>
<feature type="region of interest" description="Disordered" evidence="1">
    <location>
        <begin position="48"/>
        <end position="77"/>
    </location>
</feature>
<proteinExistence type="predicted"/>
<evidence type="ECO:0000313" key="2">
    <source>
        <dbReference type="EMBL" id="GHB33538.1"/>
    </source>
</evidence>
<accession>A0A8J3CY60</accession>
<protein>
    <submittedName>
        <fullName evidence="2">Uncharacterized protein</fullName>
    </submittedName>
</protein>
<dbReference type="AlphaFoldDB" id="A0A8J3CY60"/>